<dbReference type="InterPro" id="IPR039859">
    <property type="entry name" value="PFA4/ZDH16/20/ERF2-like"/>
</dbReference>
<comment type="similarity">
    <text evidence="9">Belongs to the DHHC palmitoyltransferase family. PFA5 subfamily.</text>
</comment>
<dbReference type="GO" id="GO:0019706">
    <property type="term" value="F:protein-cysteine S-palmitoyltransferase activity"/>
    <property type="evidence" value="ECO:0007669"/>
    <property type="project" value="UniProtKB-EC"/>
</dbReference>
<feature type="domain" description="Palmitoyltransferase DHHC" evidence="13">
    <location>
        <begin position="275"/>
        <end position="393"/>
    </location>
</feature>
<evidence type="ECO:0000256" key="5">
    <source>
        <dbReference type="ARBA" id="ARBA00023136"/>
    </source>
</evidence>
<feature type="transmembrane region" description="Helical" evidence="11">
    <location>
        <begin position="319"/>
        <end position="343"/>
    </location>
</feature>
<dbReference type="Pfam" id="PF01529">
    <property type="entry name" value="DHHC"/>
    <property type="match status" value="1"/>
</dbReference>
<comment type="catalytic activity">
    <reaction evidence="10 11">
        <text>L-cysteinyl-[protein] + hexadecanoyl-CoA = S-hexadecanoyl-L-cysteinyl-[protein] + CoA</text>
        <dbReference type="Rhea" id="RHEA:36683"/>
        <dbReference type="Rhea" id="RHEA-COMP:10131"/>
        <dbReference type="Rhea" id="RHEA-COMP:11032"/>
        <dbReference type="ChEBI" id="CHEBI:29950"/>
        <dbReference type="ChEBI" id="CHEBI:57287"/>
        <dbReference type="ChEBI" id="CHEBI:57379"/>
        <dbReference type="ChEBI" id="CHEBI:74151"/>
        <dbReference type="EC" id="2.3.1.225"/>
    </reaction>
</comment>
<protein>
    <recommendedName>
        <fullName evidence="11">Palmitoyltransferase</fullName>
        <ecNumber evidence="11">2.3.1.225</ecNumber>
    </recommendedName>
</protein>
<comment type="domain">
    <text evidence="11">The DHHC domain is required for palmitoyltransferase activity.</text>
</comment>
<accession>A0A9Q3CDF4</accession>
<dbReference type="OrthoDB" id="9909019at2759"/>
<name>A0A9Q3CDF4_9BASI</name>
<evidence type="ECO:0000256" key="9">
    <source>
        <dbReference type="ARBA" id="ARBA00038298"/>
    </source>
</evidence>
<evidence type="ECO:0000256" key="11">
    <source>
        <dbReference type="RuleBase" id="RU079119"/>
    </source>
</evidence>
<evidence type="ECO:0000313" key="14">
    <source>
        <dbReference type="EMBL" id="MBW0480988.1"/>
    </source>
</evidence>
<feature type="transmembrane region" description="Helical" evidence="11">
    <location>
        <begin position="194"/>
        <end position="211"/>
    </location>
</feature>
<sequence length="436" mass="50164">MSEFEPDVETIQISLTNNQNPNQALKKENSTVSLSESGFPLESGRNEVPKVEGKYGKQDHGDNRNQFSLFSRSCLFKGPRILSLKSHKQSNHFNDSSISQEIKSIQINPLYTSKYLYQVNNNDLCLTLFSPSSHSERQKKRYHVYNIKTLSWFQGWLTKFDQKFLPTVICLICSIGFPILCLICNAHWLTHNGIYGKFLLVFYSYLTLLMLSSMAKTAWSNPGIIPKDLDLKPDIEWIDNNKKTRQTSNLTFPHHGPIIHIKDRWVNLGEFLVLTKWCRECRTYRPPRASHCKICNHCVEHSDHHCTFLNNCIGKNNYFSFWVFLFSGSLTALTTFAISISHIINKTYDRDFESIGNYILIGLTFLSGLPIIALFFLNMILVSKNITTAEMIHSIKIQYKKHESGEDKKKEIYSLGKWYINCLYSLCSPGLGHVSS</sequence>
<keyword evidence="8 11" id="KW-0012">Acyltransferase</keyword>
<evidence type="ECO:0000256" key="10">
    <source>
        <dbReference type="ARBA" id="ARBA00048048"/>
    </source>
</evidence>
<comment type="subcellular location">
    <subcellularLocation>
        <location evidence="1">Membrane</location>
        <topology evidence="1">Multi-pass membrane protein</topology>
    </subcellularLocation>
</comment>
<evidence type="ECO:0000313" key="15">
    <source>
        <dbReference type="Proteomes" id="UP000765509"/>
    </source>
</evidence>
<evidence type="ECO:0000256" key="3">
    <source>
        <dbReference type="ARBA" id="ARBA00022692"/>
    </source>
</evidence>
<keyword evidence="3 11" id="KW-0812">Transmembrane</keyword>
<feature type="transmembrane region" description="Helical" evidence="11">
    <location>
        <begin position="355"/>
        <end position="377"/>
    </location>
</feature>
<dbReference type="GO" id="GO:0006612">
    <property type="term" value="P:protein targeting to membrane"/>
    <property type="evidence" value="ECO:0007669"/>
    <property type="project" value="TreeGrafter"/>
</dbReference>
<keyword evidence="5 11" id="KW-0472">Membrane</keyword>
<proteinExistence type="inferred from homology"/>
<organism evidence="14 15">
    <name type="scientific">Austropuccinia psidii MF-1</name>
    <dbReference type="NCBI Taxonomy" id="1389203"/>
    <lineage>
        <taxon>Eukaryota</taxon>
        <taxon>Fungi</taxon>
        <taxon>Dikarya</taxon>
        <taxon>Basidiomycota</taxon>
        <taxon>Pucciniomycotina</taxon>
        <taxon>Pucciniomycetes</taxon>
        <taxon>Pucciniales</taxon>
        <taxon>Sphaerophragmiaceae</taxon>
        <taxon>Austropuccinia</taxon>
    </lineage>
</organism>
<evidence type="ECO:0000256" key="2">
    <source>
        <dbReference type="ARBA" id="ARBA00022679"/>
    </source>
</evidence>
<evidence type="ECO:0000256" key="6">
    <source>
        <dbReference type="ARBA" id="ARBA00023139"/>
    </source>
</evidence>
<evidence type="ECO:0000256" key="8">
    <source>
        <dbReference type="ARBA" id="ARBA00023315"/>
    </source>
</evidence>
<evidence type="ECO:0000259" key="13">
    <source>
        <dbReference type="Pfam" id="PF01529"/>
    </source>
</evidence>
<dbReference type="InterPro" id="IPR001594">
    <property type="entry name" value="Palmitoyltrfase_DHHC"/>
</dbReference>
<evidence type="ECO:0000256" key="1">
    <source>
        <dbReference type="ARBA" id="ARBA00004141"/>
    </source>
</evidence>
<feature type="transmembrane region" description="Helical" evidence="11">
    <location>
        <begin position="164"/>
        <end position="188"/>
    </location>
</feature>
<dbReference type="PANTHER" id="PTHR22883:SF23">
    <property type="entry name" value="PALMITOYLTRANSFERASE ZDHHC6"/>
    <property type="match status" value="1"/>
</dbReference>
<dbReference type="GO" id="GO:0016020">
    <property type="term" value="C:membrane"/>
    <property type="evidence" value="ECO:0007669"/>
    <property type="project" value="UniProtKB-SubCell"/>
</dbReference>
<dbReference type="PROSITE" id="PS50216">
    <property type="entry name" value="DHHC"/>
    <property type="match status" value="1"/>
</dbReference>
<reference evidence="14" key="1">
    <citation type="submission" date="2021-03" db="EMBL/GenBank/DDBJ databases">
        <title>Draft genome sequence of rust myrtle Austropuccinia psidii MF-1, a brazilian biotype.</title>
        <authorList>
            <person name="Quecine M.C."/>
            <person name="Pachon D.M.R."/>
            <person name="Bonatelli M.L."/>
            <person name="Correr F.H."/>
            <person name="Franceschini L.M."/>
            <person name="Leite T.F."/>
            <person name="Margarido G.R.A."/>
            <person name="Almeida C.A."/>
            <person name="Ferrarezi J.A."/>
            <person name="Labate C.A."/>
        </authorList>
    </citation>
    <scope>NUCLEOTIDE SEQUENCE</scope>
    <source>
        <strain evidence="14">MF-1</strain>
    </source>
</reference>
<keyword evidence="2 11" id="KW-0808">Transferase</keyword>
<keyword evidence="15" id="KW-1185">Reference proteome</keyword>
<dbReference type="PANTHER" id="PTHR22883">
    <property type="entry name" value="ZINC FINGER DHHC DOMAIN CONTAINING PROTEIN"/>
    <property type="match status" value="1"/>
</dbReference>
<comment type="caution">
    <text evidence="14">The sequence shown here is derived from an EMBL/GenBank/DDBJ whole genome shotgun (WGS) entry which is preliminary data.</text>
</comment>
<keyword evidence="6" id="KW-0564">Palmitate</keyword>
<dbReference type="EMBL" id="AVOT02006198">
    <property type="protein sequence ID" value="MBW0480988.1"/>
    <property type="molecule type" value="Genomic_DNA"/>
</dbReference>
<dbReference type="AlphaFoldDB" id="A0A9Q3CDF4"/>
<evidence type="ECO:0000256" key="4">
    <source>
        <dbReference type="ARBA" id="ARBA00022989"/>
    </source>
</evidence>
<keyword evidence="4 11" id="KW-1133">Transmembrane helix</keyword>
<gene>
    <name evidence="14" type="ORF">O181_020703</name>
</gene>
<dbReference type="GO" id="GO:0005794">
    <property type="term" value="C:Golgi apparatus"/>
    <property type="evidence" value="ECO:0007669"/>
    <property type="project" value="TreeGrafter"/>
</dbReference>
<evidence type="ECO:0000256" key="12">
    <source>
        <dbReference type="SAM" id="MobiDB-lite"/>
    </source>
</evidence>
<dbReference type="EC" id="2.3.1.225" evidence="11"/>
<dbReference type="Proteomes" id="UP000765509">
    <property type="component" value="Unassembled WGS sequence"/>
</dbReference>
<evidence type="ECO:0000256" key="7">
    <source>
        <dbReference type="ARBA" id="ARBA00023288"/>
    </source>
</evidence>
<keyword evidence="7" id="KW-0449">Lipoprotein</keyword>
<feature type="region of interest" description="Disordered" evidence="12">
    <location>
        <begin position="15"/>
        <end position="58"/>
    </location>
</feature>
<feature type="compositionally biased region" description="Basic and acidic residues" evidence="12">
    <location>
        <begin position="44"/>
        <end position="58"/>
    </location>
</feature>
<dbReference type="GO" id="GO:0005783">
    <property type="term" value="C:endoplasmic reticulum"/>
    <property type="evidence" value="ECO:0007669"/>
    <property type="project" value="TreeGrafter"/>
</dbReference>